<evidence type="ECO:0000313" key="12">
    <source>
        <dbReference type="EMBL" id="KAG8506843.1"/>
    </source>
</evidence>
<evidence type="ECO:0000256" key="3">
    <source>
        <dbReference type="ARBA" id="ARBA00022490"/>
    </source>
</evidence>
<feature type="compositionally biased region" description="Basic and acidic residues" evidence="9">
    <location>
        <begin position="298"/>
        <end position="314"/>
    </location>
</feature>
<dbReference type="InterPro" id="IPR018159">
    <property type="entry name" value="Spectrin/alpha-actinin"/>
</dbReference>
<dbReference type="Gene3D" id="2.30.30.40">
    <property type="entry name" value="SH3 Domains"/>
    <property type="match status" value="1"/>
</dbReference>
<dbReference type="CDD" id="cd21240">
    <property type="entry name" value="CH_MACF1_rpt2"/>
    <property type="match status" value="1"/>
</dbReference>
<dbReference type="InterPro" id="IPR041615">
    <property type="entry name" value="Desmoplakin_SH3"/>
</dbReference>
<feature type="region of interest" description="Disordered" evidence="9">
    <location>
        <begin position="2281"/>
        <end position="2317"/>
    </location>
</feature>
<dbReference type="FunFam" id="1.20.58.60:FF:000132">
    <property type="entry name" value="microtubule-actin cross-linking factor 1 isoform X9"/>
    <property type="match status" value="1"/>
</dbReference>
<keyword evidence="3" id="KW-0963">Cytoplasm</keyword>
<feature type="domain" description="Calponin-homology (CH)" evidence="11">
    <location>
        <begin position="342"/>
        <end position="446"/>
    </location>
</feature>
<dbReference type="FunFam" id="3.90.1290.10:FF:000007">
    <property type="entry name" value="microtubule-actin cross-linking factor 1 isoform X6"/>
    <property type="match status" value="1"/>
</dbReference>
<dbReference type="FunFam" id="3.90.1290.10:FF:000012">
    <property type="entry name" value="Microtubule-actin cross-linking factor 1"/>
    <property type="match status" value="1"/>
</dbReference>
<feature type="compositionally biased region" description="Low complexity" evidence="9">
    <location>
        <begin position="53"/>
        <end position="69"/>
    </location>
</feature>
<dbReference type="FunFam" id="1.20.58.60:FF:000116">
    <property type="entry name" value="Microtubule-actin cross-linking factor 1"/>
    <property type="match status" value="1"/>
</dbReference>
<dbReference type="Pfam" id="PF00435">
    <property type="entry name" value="Spectrin"/>
    <property type="match status" value="5"/>
</dbReference>
<feature type="compositionally biased region" description="Basic and acidic residues" evidence="9">
    <location>
        <begin position="3369"/>
        <end position="3383"/>
    </location>
</feature>
<feature type="region of interest" description="Disordered" evidence="9">
    <location>
        <begin position="3023"/>
        <end position="3050"/>
    </location>
</feature>
<dbReference type="FunFam" id="1.20.58.60:FF:000087">
    <property type="entry name" value="microtubule-actin cross-linking factor 1 isoform X2"/>
    <property type="match status" value="1"/>
</dbReference>
<dbReference type="PANTHER" id="PTHR23169">
    <property type="entry name" value="ENVOPLAKIN"/>
    <property type="match status" value="1"/>
</dbReference>
<sequence>MGNSLGCVKEPKDSVAIPEKAPLSPKKRVRFRKKWRGKKPPTPEASHEEEPSEGTGVTEETETLTKLPVSLGKKEGVGGAEHPPPAISLPGDLAPASVLGDQGMIVQVKERFQGEIQTAHLLLENESSLAGGVWDSQEEGMTVIAHLLDNPAERNCEKSVSQLVEFPRTASCSSRAVLLPLQGETAAKKGEAQLGFQNSSFPRTDPTSTRSPNQLSEGWSVGGENKGILSAPQTGSWLAERSVPSSLLDRSRGHKRPEPAHMGRVPPQHPRVPTSQSDLSFSGTTVSVLRSSSGYGSDRPHFHGIQPRDTEPEKSSMSFSEEDGTLSLEISDIYISGESGDMSAKEKLLLWTQKVTAGYTGIKCTNFSSCWSDGKMFNALIHRYRPDLVDMERVQIQSNRENLEQAFEVAERLGVTRLLDAEDVDVPSPDEKSVITYVSSIYDAFPKVPEGGEGISATVWIEFGRIKLPQGYHPNDVEEEWGKLIIEMLEREKSLRPAVERLELLLQIANKIQNGALNCEEKLTLAKNTLQADAAHLESGQPVQCESDVVMYIQECEGLIRQLQVDLQILRDENYYQLEELAFRVMRLQDELVTLRLECTNLYRKGHFTSLELAPPSALTTTHLKAEPLTKGTHSSSTSWFRKPMTRAELVSISSSEDEGNLRFVYELLSWVEEMQLQLETQQHIHASVEELASSVTEARLYEETSSFRMRHLQSLHKFVSRATTELIWLNEKEEEELAYDWSDNNPNISAKRNYFSELTMELEEKQDVFRSLQDTAELLSLENHPAKQTVEAYSAAVQSQLLWMKQLCLCVEQHVKENSAYFQFFSDARDLESFLRNLQDSIKRKYSCDHSTSLSRLEDLLQDSMVRGIGLAASSGHGVTWVCSSACPQLARQDEKEQLIQSKSSVASLVGRSKAIVQLKPRSPDHVLKSTISVKAICDYRQIEITICKNDECVLEDNSQRTKWKVISPTGNEAMVPSVCFLIPPPNKDAVEVASRVEQSYQKVMALWHQLHINTKSLISWNYLRKDLDLVKTWNLDKLRSSTPEECHQVMKNLQAHYEDFLQDSRDSVLFSVTDRLRLEEEVEACKTHFQHLMKSMENEDKEETVAKLYISELKNIRLRLEECEQRLIKRIQSTASSRTDQDARQDSTLRIAEQEHTQEDVQQLRSDLDAVSMKCNSFLRQSPSGSSVPTLRSELSLLVEKMDHVYSLSTVYLNKLKTIDIIVRNIQDAELLVKGYEIKLSQEEAVPADLSALEAHRSTLRHWLSDAKDKNLVFSVLDEEIAKARVVAEQLSRLTPERNLDLERCQEKGSQLQERWHRVVGQLETRQSELESIQEVLGDYRACHGTLIKWIEETTAQQEMMKPGQAEDSKVLSEQLSQQTDLFAEIERNQTKLDQCQKFSQQYSTIVKDYELQLMTYKAFVESQQKSPGKRRRMISSSDAITQEFMDLRTRYTALVTLTTQHVKYISDALRRLEEEEKVVEEEKQEHVEKVKELLGWVSTLARTTQSKATSSQTKESTDIEKAISDQQVLAEELTARKEQVSEATKTLQIFLAKHGHKLSEKEKEQISEQLNALNKTYHDLCDGSANQLQQLQSQLAQQTEQKGCRAVAGVIDLGTVEIFPVFRAMQKGLIDQDTGLVLLESQVIICGLIAPETTEKLSLEEGLARNLINPQMYQHLQELQDALSLISRLSESKGSLSVVEAIEKKIISERVGLKILEAHLATGGFSVPSSENCTNLEEASQQGLICAQFHSVFESHLRSSKNLIDPNTAEKISLLDLMQRCIVHQESGLKLLPVKQLAGGMVSLKSGRKVSIFRAVQEGLIDRQVTVRLLEAQLFAGGIVDPRTGHRLTVDEAVRHNLIDQDMACAILIRQLQTGGIIDPVTGHRLTIDEAVSKDLVAPKIALVILESLWSFMGLLWPESGEILPITDALKQGIVSSELAHKILSGRRHIKALFLPGTTETRSWKETVDNGILDRDLAKKLKSICIPDMMPHMKLADSSERSKLNISPGTAGLPGGKGQTEGLTSLSDKLLFELMTHSYLNVQNGQRLLLLDNKLIETLTAIGECQASSPEVFGIGHQKLETPGELHESAGVKMTESYRSELTARPLELQFSSWNKELPDEANCNEAKGKKVFVEAEAPSVESPKKDLFVGEQKVRDPNVNTLKLKSKVKSELKRQLLGAKKDHQTDMSSREDTSRELLLALPPEKAEGTTMVVDKDSFSVETPREEWQTLKETSFMCQKKQERMLEIKCIPGETGRLLKPQSKTSQFQVERTIDLESELKPENGTASLEKKTASNTAFPDRDEHKQSGGGLNIAGGSVVVSGGMEGEGVGTERSLPRGHSSPLLEEASLNSLSAQLLDGGIFHEQTGQKLLLHEAIAQGVVPSHTAVKIMAKLNMFRGFFDSQTREFLTTEEVIDEGLMDEKLLHNVLMADKAISGVLDPRTHTLCSVKEAVTAGLLDTQTATRILEGQVVTGGIVDLKRGKKISVTLASNLGLVDSADQTELINLEKASKGRDAEKIVRGRLISLQMETIGIMDPENKTSLTVVQSIDRGLLERKEAIQFLTKQVVDGGIIHHRSGMRLSVDNAFKHGIIDEDLAKELKKVENLNLHQFLHPETKETISLPEAIKLDLVTPDLKREIQEIQALTGSFVDLLSGQELTLSEAKKEGLLANKAALSSGMMHGVVDPENYRIVPYSELLRKCKIDIESGQRYLEVIPFSDIKDEVSGKVLTLAQAVQLGKVDFASTLKILEAQANTGGIIDTSTGNKLTLALALKQNLVDENMARIIASHQVLSGGIVNIFSDQRVTLKEAIENQFISPQLATMIQADTSECCDQGTQMKKQDGIEVCGLKKEFLRKEMLTTCNRTAKMNCSEGEREKLYQMESQFAQEEVKARVSNDEQAKKSRRMSLTGLEGKGPEARESAGVVIHSDLKGQSLGGVSVTLPHSAVCEFKPEEASSSDMEKNINEAQEKVVAQTEIISHVEQSVSGLDSKEVRENQGEIISEVQESNCDTPSKLLSEQLMQKPVSTKEKRKRRKREMVVKESSKTCKPTVLSEEKLSQEAGSDIDSNIKSQPMGKAITEERKEAERGLGLSIIYRTEDSSQMMPKGISVQNQDALTVFSSNKVNEGEVKDLSFSLTLKPQENLSQEITDGAQSEPFSSALSRSEGLLYQESFGKPQVADTSGISITNKSFQGPTRQEASCCQDFCVTFKTKDTKELIVLSKSYEEVSSDSRGLILQEEITISRVDPKETSYPKVSDRKDLHYQDSKSDHELGGILKSEVEVTQEITGEKFLEGTNPIVTGAEAGSFEGIVTGGNPRVLLSLLPEKHLIAMSQKGTTGQQDATISPTVPETSEEKTVPQTLCPALRTDEKTPQEMLRESPDSEQTPSLTAPVGKGNEGATPEPFKATKNVFNRRLCLEHDEKLVSYLSLLRDIEMRTKQIQPLELNLAKLQDLLCQAKGLDKELKDLSSAVSQELECVNQIIISQPREVPAQLLKALEKDAKNLQKSLSSMSVLSEHEQLEGRLQELRAWIDNTHLSLNSKDYSSETDACNLKLCLQQHEDLKLLVDERKSQLDALAFDIQFFISEHAQDLSPQQNRQMLRLLNEAHRSSQGLLEQTAAQTDALQGRLQQMEQAAQVKTLQKQQNTCHQKLEDLCSWVGQAKRALVGHQGRATQQGLSALQKNQSDLKDLQDDIQNHAASFASVVKDVEGFLEENQSKLSPGESAALWEKLHQAKEQYEALQEQARVAQKELEEVVTSALQQETEKSKAAKELAENRSKIDALLGWVSSVGSSGGQMEPLAGARPQKGGLDTTDGHVGASHAPEELDQQCEKLKARHQELLSQQQNFILATQSAQAFLDQHGHNLTPKERQVLQEKLGELKEQYATSLAQSEAELKQVQTLRDELQKFLQDDKEFETWLERSEKELENMHKGGSSPEALPSLLKRQGSFSEDVISHKGDLRFVTISGQKVLDTENNFEEGREPSVTGALVKDKLKDATERYTALHSKCTRLGSHLNMLLGQYQQFQSSAESLQAWMQACEANVEKLLSDTVSSDPAVLQKQLATTKQLQEELAEHQVPVEKLQKVARDLMEIEGEPAPDHKHVQETTDSILSHFQSLSSSLAERSALLQKAIAQSQSVQESLESLLQSIKEVEKNLEEEQVASLSSGVIQEALATNMKLKQDIARQKSSLEATREMVTRFMETADSSTAAVLQGKLAEVSQRFQQLCLQQQEKENSLKKLLPQAEMFEHLSDKLQQFMESKSRMLASGNQPDQDIAHFSQQIQELNLEMQDQQENLSTLEHLVAELSSCGFALDLSQHQDRVQNLKKDFTELQKTVKEREEDASSCQQQLEEFRKLVRTFQKWLKETEGSIPPAETFMSTKELEKQIEYLKGLLDDWASKGTLVEEINSKGTSLENLIMEITAPDSQAKTDLTEIQCDMSDVNLKYEKLGGVLRERQESLQAILSRTQEVQKEASAMLQWLESKEEVLKAMDASSSPTKTETVKAQAESNKAFLAELEQNSPNIQKVKEALAGLLMIYPNSQEAEDWKKMQEELNSRWERATEVTVTRQRQLEESASHLACFQAAESQLRPWLMEKELMMGVLGPLSIDPNMLNAQKQQVQFMLKEFEARRQQHEQLNEAAQGILTGPGDVSPSTSQVQKELQSINQKWVELTDKLNSRSSQIDQAIVKSTQYQELLQDLSEKVKAVGQRLSGQSAISTQPEAVKQQLEETSEIRSDVEQLDHEVKEAQTLCDELSVLIGEQYLKDELKKRLETVALPLQGLEDLAADRMNRLQAALASTQQFQQMFDELRTWLDDKQNQQAKNCPISAKLERLQSQLQENEEFQKSLNQHSGSYEVIVAEGESLLLSVPPGEEKKTLQNQLVELKSHWEELSKKTADRQSRLKDCMQKAQKYQWHVEDLVPWIEDCKAKMSDLRVTLDPVQLETNLLRSKAMLSEVEKRRSLLEILNSAADILINSSEADEDDIRDEKAGINQNMDSITEELQARTGSLEEMTQRLKEFQENFKNIEKKVEGAKHQLEIFDALGSQACSNKNLEKLRAQQEALQVLEPQVDYLRNFTQGLVEDAPDGSDASQLLQQAKVTQQEFLEVKERVNSSCMAMENKLEGIGQFHCRVREMFSQLADLDDELDGMGAIGRDTDSLQSQIEDVRLFLNKIQALKSDIEASETECRQMLEQEGTLDLLGLKRELEALSKQCGKLTERSKARQEQLELTLGRVEDFYRKLKALNDRTTAAEEGEALQWVVGTEVDIINHQLADFKTLVSQKDLADENAAVGSVPILAVALGSLSLLNKVIWQIDTKNCSDGEVKWNKKELSLNDL</sequence>
<feature type="region of interest" description="Disordered" evidence="9">
    <location>
        <begin position="2896"/>
        <end position="2919"/>
    </location>
</feature>
<evidence type="ECO:0000259" key="11">
    <source>
        <dbReference type="PROSITE" id="PS50021"/>
    </source>
</evidence>
<comment type="subcellular location">
    <subcellularLocation>
        <location evidence="1">Cytoplasm</location>
        <location evidence="1">Cytoskeleton</location>
    </subcellularLocation>
</comment>
<evidence type="ECO:0000256" key="5">
    <source>
        <dbReference type="ARBA" id="ARBA00022737"/>
    </source>
</evidence>
<evidence type="ECO:0000256" key="7">
    <source>
        <dbReference type="PROSITE-ProRule" id="PRU00192"/>
    </source>
</evidence>
<dbReference type="FunFam" id="1.20.58.60:FF:000134">
    <property type="entry name" value="microtubule-actin cross-linking factor 1 isoform X4"/>
    <property type="match status" value="1"/>
</dbReference>
<feature type="coiled-coil region" evidence="8">
    <location>
        <begin position="5006"/>
        <end position="5040"/>
    </location>
</feature>
<evidence type="ECO:0000256" key="4">
    <source>
        <dbReference type="ARBA" id="ARBA00022553"/>
    </source>
</evidence>
<dbReference type="FunFam" id="1.20.58.60:FF:000095">
    <property type="entry name" value="microtubule-actin cross-linking factor 1 isoform X2"/>
    <property type="match status" value="1"/>
</dbReference>
<dbReference type="Pfam" id="PF00307">
    <property type="entry name" value="CH"/>
    <property type="match status" value="1"/>
</dbReference>
<evidence type="ECO:0000259" key="10">
    <source>
        <dbReference type="PROSITE" id="PS50002"/>
    </source>
</evidence>
<dbReference type="SMART" id="SM00033">
    <property type="entry name" value="CH"/>
    <property type="match status" value="1"/>
</dbReference>
<evidence type="ECO:0000256" key="6">
    <source>
        <dbReference type="ARBA" id="ARBA00023212"/>
    </source>
</evidence>
<dbReference type="Pfam" id="PF18373">
    <property type="entry name" value="Spectrin_2"/>
    <property type="match status" value="1"/>
</dbReference>
<feature type="coiled-coil region" evidence="8">
    <location>
        <begin position="5170"/>
        <end position="5223"/>
    </location>
</feature>
<dbReference type="GO" id="GO:0005737">
    <property type="term" value="C:cytoplasm"/>
    <property type="evidence" value="ECO:0007669"/>
    <property type="project" value="TreeGrafter"/>
</dbReference>
<dbReference type="GO" id="GO:0042060">
    <property type="term" value="P:wound healing"/>
    <property type="evidence" value="ECO:0007669"/>
    <property type="project" value="TreeGrafter"/>
</dbReference>
<feature type="region of interest" description="Disordered" evidence="9">
    <location>
        <begin position="193"/>
        <end position="322"/>
    </location>
</feature>
<dbReference type="GO" id="GO:0030054">
    <property type="term" value="C:cell junction"/>
    <property type="evidence" value="ECO:0007669"/>
    <property type="project" value="TreeGrafter"/>
</dbReference>
<dbReference type="InterPro" id="IPR036872">
    <property type="entry name" value="CH_dom_sf"/>
</dbReference>
<name>A0A8J6DI21_GALPY</name>
<dbReference type="InterPro" id="IPR001715">
    <property type="entry name" value="CH_dom"/>
</dbReference>
<feature type="compositionally biased region" description="Polar residues" evidence="9">
    <location>
        <begin position="273"/>
        <end position="295"/>
    </location>
</feature>
<feature type="compositionally biased region" description="Polar residues" evidence="9">
    <location>
        <begin position="195"/>
        <end position="217"/>
    </location>
</feature>
<dbReference type="Pfam" id="PF00681">
    <property type="entry name" value="Plectin"/>
    <property type="match status" value="10"/>
</dbReference>
<dbReference type="PANTHER" id="PTHR23169:SF25">
    <property type="entry name" value="MICROTUBULE-ACTIN CROSS-LINKING FACTOR 1, ISOFORMS 1_2_3_4_5"/>
    <property type="match status" value="1"/>
</dbReference>
<dbReference type="GO" id="GO:0005198">
    <property type="term" value="F:structural molecule activity"/>
    <property type="evidence" value="ECO:0007669"/>
    <property type="project" value="TreeGrafter"/>
</dbReference>
<dbReference type="GO" id="GO:0042995">
    <property type="term" value="C:cell projection"/>
    <property type="evidence" value="ECO:0007669"/>
    <property type="project" value="UniProtKB-SubCell"/>
</dbReference>
<dbReference type="InterPro" id="IPR041573">
    <property type="entry name" value="Desmoplakin_Spectrin-like"/>
</dbReference>
<keyword evidence="4" id="KW-0597">Phosphoprotein</keyword>
<dbReference type="PROSITE" id="PS50021">
    <property type="entry name" value="CH"/>
    <property type="match status" value="1"/>
</dbReference>
<dbReference type="FunFam" id="1.20.58.60:FF:000108">
    <property type="entry name" value="microtubule-actin cross-linking factor 1 isoform X8"/>
    <property type="match status" value="1"/>
</dbReference>
<dbReference type="Pfam" id="PF17902">
    <property type="entry name" value="SH3_10"/>
    <property type="match status" value="1"/>
</dbReference>
<dbReference type="FunFam" id="1.20.58.60:FF:000167">
    <property type="entry name" value="microtubule-actin cross-linking factor 1 isoform X9"/>
    <property type="match status" value="1"/>
</dbReference>
<dbReference type="Pfam" id="PF21020">
    <property type="entry name" value="Spectrin_4"/>
    <property type="match status" value="1"/>
</dbReference>
<accession>A0A8J6DI21</accession>
<keyword evidence="6" id="KW-0206">Cytoskeleton</keyword>
<dbReference type="InterPro" id="IPR002017">
    <property type="entry name" value="Spectrin_repeat"/>
</dbReference>
<dbReference type="FunFam" id="1.20.58.60:FF:000010">
    <property type="entry name" value="plectin isoform X2"/>
    <property type="match status" value="1"/>
</dbReference>
<feature type="region of interest" description="Disordered" evidence="9">
    <location>
        <begin position="1"/>
        <end position="93"/>
    </location>
</feature>
<dbReference type="FunFam" id="3.90.1290.10:FF:000017">
    <property type="entry name" value="Microtubule-actin crosslinking factor 1"/>
    <property type="match status" value="1"/>
</dbReference>
<dbReference type="PROSITE" id="PS50002">
    <property type="entry name" value="SH3"/>
    <property type="match status" value="1"/>
</dbReference>
<feature type="coiled-coil region" evidence="8">
    <location>
        <begin position="1559"/>
        <end position="1604"/>
    </location>
</feature>
<dbReference type="GO" id="GO:0045110">
    <property type="term" value="P:intermediate filament bundle assembly"/>
    <property type="evidence" value="ECO:0007669"/>
    <property type="project" value="TreeGrafter"/>
</dbReference>
<protein>
    <submittedName>
        <fullName evidence="12">Microtubule-actin cross-linking factor 1, isoforms 1/2/3/5</fullName>
    </submittedName>
</protein>
<dbReference type="Gene3D" id="1.10.418.10">
    <property type="entry name" value="Calponin-like domain"/>
    <property type="match status" value="1"/>
</dbReference>
<evidence type="ECO:0000256" key="1">
    <source>
        <dbReference type="ARBA" id="ARBA00004245"/>
    </source>
</evidence>
<reference evidence="12" key="1">
    <citation type="journal article" date="2021" name="Evol. Appl.">
        <title>The genome of the Pyrenean desman and the effects of bottlenecks and inbreeding on the genomic landscape of an endangered species.</title>
        <authorList>
            <person name="Escoda L."/>
            <person name="Castresana J."/>
        </authorList>
    </citation>
    <scope>NUCLEOTIDE SEQUENCE</scope>
    <source>
        <strain evidence="12">IBE-C5619</strain>
    </source>
</reference>
<dbReference type="FunFam" id="1.20.58.60:FF:000127">
    <property type="entry name" value="microtubule-actin cross-linking factor 1 isoform X9"/>
    <property type="match status" value="1"/>
</dbReference>
<dbReference type="Pfam" id="PF21097">
    <property type="entry name" value="SR_plectin_7"/>
    <property type="match status" value="1"/>
</dbReference>
<evidence type="ECO:0000313" key="13">
    <source>
        <dbReference type="Proteomes" id="UP000700334"/>
    </source>
</evidence>
<dbReference type="Gene3D" id="1.20.58.60">
    <property type="match status" value="15"/>
</dbReference>
<evidence type="ECO:0000256" key="2">
    <source>
        <dbReference type="ARBA" id="ARBA00022443"/>
    </source>
</evidence>
<dbReference type="SUPFAM" id="SSF47576">
    <property type="entry name" value="Calponin-homology domain, CH-domain"/>
    <property type="match status" value="1"/>
</dbReference>
<feature type="region of interest" description="Disordered" evidence="9">
    <location>
        <begin position="2001"/>
        <end position="2022"/>
    </location>
</feature>
<dbReference type="InterPro" id="IPR001101">
    <property type="entry name" value="Plectin_repeat"/>
</dbReference>
<dbReference type="InterPro" id="IPR043197">
    <property type="entry name" value="Plakin"/>
</dbReference>
<dbReference type="SUPFAM" id="SSF46966">
    <property type="entry name" value="Spectrin repeat"/>
    <property type="match status" value="13"/>
</dbReference>
<dbReference type="FunFam" id="1.10.418.10:FF:000002">
    <property type="entry name" value="Microtubule-actin cross-linking factor 1"/>
    <property type="match status" value="1"/>
</dbReference>
<dbReference type="SMART" id="SM00150">
    <property type="entry name" value="SPEC"/>
    <property type="match status" value="17"/>
</dbReference>
<comment type="caution">
    <text evidence="12">The sequence shown here is derived from an EMBL/GenBank/DDBJ whole genome shotgun (WGS) entry which is preliminary data.</text>
</comment>
<feature type="coiled-coil region" evidence="8">
    <location>
        <begin position="3873"/>
        <end position="3911"/>
    </location>
</feature>
<feature type="coiled-coil region" evidence="8">
    <location>
        <begin position="3727"/>
        <end position="3761"/>
    </location>
</feature>
<dbReference type="Gene3D" id="3.90.1290.10">
    <property type="entry name" value="Plakin repeat"/>
    <property type="match status" value="5"/>
</dbReference>
<dbReference type="Pfam" id="PF21019">
    <property type="entry name" value="Spectrin_3"/>
    <property type="match status" value="1"/>
</dbReference>
<dbReference type="Proteomes" id="UP000700334">
    <property type="component" value="Unassembled WGS sequence"/>
</dbReference>
<dbReference type="EMBL" id="JAGFMF010012145">
    <property type="protein sequence ID" value="KAG8506843.1"/>
    <property type="molecule type" value="Genomic_DNA"/>
</dbReference>
<keyword evidence="13" id="KW-1185">Reference proteome</keyword>
<organism evidence="12 13">
    <name type="scientific">Galemys pyrenaicus</name>
    <name type="common">Iberian desman</name>
    <name type="synonym">Pyrenean desman</name>
    <dbReference type="NCBI Taxonomy" id="202257"/>
    <lineage>
        <taxon>Eukaryota</taxon>
        <taxon>Metazoa</taxon>
        <taxon>Chordata</taxon>
        <taxon>Craniata</taxon>
        <taxon>Vertebrata</taxon>
        <taxon>Euteleostomi</taxon>
        <taxon>Mammalia</taxon>
        <taxon>Eutheria</taxon>
        <taxon>Laurasiatheria</taxon>
        <taxon>Eulipotyphla</taxon>
        <taxon>Talpidae</taxon>
        <taxon>Galemys</taxon>
    </lineage>
</organism>
<dbReference type="SMART" id="SM00250">
    <property type="entry name" value="PLEC"/>
    <property type="match status" value="22"/>
</dbReference>
<dbReference type="FunFam" id="1.20.58.60:FF:000090">
    <property type="entry name" value="microtubule-actin cross-linking factor 1 isoform X2"/>
    <property type="match status" value="1"/>
</dbReference>
<dbReference type="FunFam" id="1.20.58.60:FF:000097">
    <property type="entry name" value="microtubule-actin cross-linking factor 1 isoform X2"/>
    <property type="match status" value="1"/>
</dbReference>
<dbReference type="FunFam" id="1.20.58.60:FF:000234">
    <property type="entry name" value="microtubule-actin cross-linking factor 1 isoform X6"/>
    <property type="match status" value="1"/>
</dbReference>
<feature type="coiled-coil region" evidence="8">
    <location>
        <begin position="553"/>
        <end position="605"/>
    </location>
</feature>
<feature type="coiled-coil region" evidence="8">
    <location>
        <begin position="4278"/>
        <end position="4359"/>
    </location>
</feature>
<dbReference type="FunFam" id="1.20.58.60:FF:000089">
    <property type="entry name" value="microtubule-actin cross-linking factor 1 isoform X9"/>
    <property type="match status" value="1"/>
</dbReference>
<dbReference type="InterPro" id="IPR001452">
    <property type="entry name" value="SH3_domain"/>
</dbReference>
<dbReference type="FunFam" id="2.30.30.40:FF:000011">
    <property type="entry name" value="Microtubule-actin cross-linking factor 1"/>
    <property type="match status" value="1"/>
</dbReference>
<feature type="compositionally biased region" description="Polar residues" evidence="9">
    <location>
        <begin position="3336"/>
        <end position="3353"/>
    </location>
</feature>
<evidence type="ECO:0000256" key="8">
    <source>
        <dbReference type="SAM" id="Coils"/>
    </source>
</evidence>
<keyword evidence="5" id="KW-0677">Repeat</keyword>
<dbReference type="GO" id="GO:0016020">
    <property type="term" value="C:membrane"/>
    <property type="evidence" value="ECO:0007669"/>
    <property type="project" value="TreeGrafter"/>
</dbReference>
<keyword evidence="8" id="KW-0175">Coiled coil</keyword>
<dbReference type="InterPro" id="IPR049538">
    <property type="entry name" value="PCN-like_spectrin-like_rpt"/>
</dbReference>
<dbReference type="SUPFAM" id="SSF75399">
    <property type="entry name" value="Plakin repeat"/>
    <property type="match status" value="6"/>
</dbReference>
<dbReference type="FunFam" id="3.90.1290.10:FF:000004">
    <property type="entry name" value="microtubule-actin cross-linking factor 1 isoform X4"/>
    <property type="match status" value="1"/>
</dbReference>
<evidence type="ECO:0000256" key="9">
    <source>
        <dbReference type="SAM" id="MobiDB-lite"/>
    </source>
</evidence>
<dbReference type="GO" id="GO:0045095">
    <property type="term" value="C:keratin filament"/>
    <property type="evidence" value="ECO:0007669"/>
    <property type="project" value="TreeGrafter"/>
</dbReference>
<dbReference type="FunFam" id="3.90.1290.10:FF:000003">
    <property type="entry name" value="microtubule-actin cross-linking factor 1 isoform X1"/>
    <property type="match status" value="1"/>
</dbReference>
<dbReference type="Gene3D" id="1.20.58.1060">
    <property type="match status" value="1"/>
</dbReference>
<dbReference type="OrthoDB" id="10016565at2759"/>
<feature type="compositionally biased region" description="Basic residues" evidence="9">
    <location>
        <begin position="25"/>
        <end position="39"/>
    </location>
</feature>
<dbReference type="SMART" id="SM01129">
    <property type="entry name" value="DELLA"/>
    <property type="match status" value="1"/>
</dbReference>
<feature type="domain" description="SH3" evidence="10">
    <location>
        <begin position="930"/>
        <end position="987"/>
    </location>
</feature>
<dbReference type="GO" id="GO:1990254">
    <property type="term" value="F:keratin filament binding"/>
    <property type="evidence" value="ECO:0007669"/>
    <property type="project" value="TreeGrafter"/>
</dbReference>
<feature type="region of interest" description="Disordered" evidence="9">
    <location>
        <begin position="3336"/>
        <end position="3407"/>
    </location>
</feature>
<proteinExistence type="predicted"/>
<feature type="coiled-coil region" evidence="8">
    <location>
        <begin position="1465"/>
        <end position="1495"/>
    </location>
</feature>
<dbReference type="InterPro" id="IPR035915">
    <property type="entry name" value="Plakin_repeat_sf"/>
</dbReference>
<keyword evidence="2 7" id="KW-0728">SH3 domain</keyword>
<gene>
    <name evidence="12" type="ORF">J0S82_005242</name>
</gene>
<dbReference type="CDD" id="cd00176">
    <property type="entry name" value="SPEC"/>
    <property type="match status" value="8"/>
</dbReference>
<feature type="coiled-coil region" evidence="8">
    <location>
        <begin position="4138"/>
        <end position="4165"/>
    </location>
</feature>